<evidence type="ECO:0000313" key="2">
    <source>
        <dbReference type="EMBL" id="WIF96768.1"/>
    </source>
</evidence>
<dbReference type="RefSeq" id="WP_231417034.1">
    <property type="nucleotide sequence ID" value="NZ_CP126446.1"/>
</dbReference>
<dbReference type="SUPFAM" id="SSF81923">
    <property type="entry name" value="Double Clp-N motif"/>
    <property type="match status" value="1"/>
</dbReference>
<dbReference type="Pfam" id="PF02861">
    <property type="entry name" value="Clp_N"/>
    <property type="match status" value="1"/>
</dbReference>
<keyword evidence="3" id="KW-1185">Reference proteome</keyword>
<proteinExistence type="predicted"/>
<dbReference type="PROSITE" id="PS51186">
    <property type="entry name" value="GNAT"/>
    <property type="match status" value="1"/>
</dbReference>
<dbReference type="EMBL" id="CP126446">
    <property type="protein sequence ID" value="WIF96768.1"/>
    <property type="molecule type" value="Genomic_DNA"/>
</dbReference>
<name>A0ABY8UTM1_9BACI</name>
<evidence type="ECO:0000313" key="3">
    <source>
        <dbReference type="Proteomes" id="UP001236652"/>
    </source>
</evidence>
<dbReference type="InterPro" id="IPR004176">
    <property type="entry name" value="Clp_R_N"/>
</dbReference>
<feature type="domain" description="N-acetyltransferase" evidence="1">
    <location>
        <begin position="158"/>
        <end position="281"/>
    </location>
</feature>
<dbReference type="InterPro" id="IPR016181">
    <property type="entry name" value="Acyl_CoA_acyltransferase"/>
</dbReference>
<gene>
    <name evidence="2" type="ORF">QNI29_13525</name>
</gene>
<accession>A0ABY8UTM1</accession>
<protein>
    <submittedName>
        <fullName evidence="2">GNAT family N-acetyltransferase</fullName>
    </submittedName>
</protein>
<dbReference type="Proteomes" id="UP001236652">
    <property type="component" value="Chromosome"/>
</dbReference>
<dbReference type="InterPro" id="IPR000182">
    <property type="entry name" value="GNAT_dom"/>
</dbReference>
<reference evidence="2 3" key="1">
    <citation type="submission" date="2023-05" db="EMBL/GenBank/DDBJ databases">
        <title>Comparative genomics reveals the evidence of polycyclic aromatic hydrocarbons degradation in moderately halophilic genus Pontibacillus.</title>
        <authorList>
            <person name="Yang H."/>
            <person name="Qian Z."/>
        </authorList>
    </citation>
    <scope>NUCLEOTIDE SEQUENCE [LARGE SCALE GENOMIC DNA]</scope>
    <source>
        <strain evidence="3">HN14</strain>
    </source>
</reference>
<organism evidence="2 3">
    <name type="scientific">Pontibacillus chungwhensis</name>
    <dbReference type="NCBI Taxonomy" id="265426"/>
    <lineage>
        <taxon>Bacteria</taxon>
        <taxon>Bacillati</taxon>
        <taxon>Bacillota</taxon>
        <taxon>Bacilli</taxon>
        <taxon>Bacillales</taxon>
        <taxon>Bacillaceae</taxon>
        <taxon>Pontibacillus</taxon>
    </lineage>
</organism>
<sequence>MEKDFYRFTPRTTRIIDKVKKRDCIIEPYHFLIGACEEGTGPCGEVFLYLYKQIGADFIEQIEKVCDKETEVYTEWKGIKVSSATVDVLERANEKKEHYGQALMNEGHILYAVIEKEVSLREILTKEMLTKIFTIACTPRDLTVHLGDYVHKTFTPYNKIRRANLSDLPALEDYVLQEFGERWLEHINHSYNMDVIPILLAEQNGSIIGFACYDLVHNQKGLFGPMGTSKDKRFQFVGRELLDTCLIEMAKLRYQYAIIGEAGPVEFYEKACNAKLIPLEQ</sequence>
<dbReference type="InterPro" id="IPR036628">
    <property type="entry name" value="Clp_N_dom_sf"/>
</dbReference>
<dbReference type="Gene3D" id="3.40.630.30">
    <property type="match status" value="1"/>
</dbReference>
<dbReference type="Gene3D" id="1.10.1780.10">
    <property type="entry name" value="Clp, N-terminal domain"/>
    <property type="match status" value="1"/>
</dbReference>
<evidence type="ECO:0000259" key="1">
    <source>
        <dbReference type="PROSITE" id="PS51186"/>
    </source>
</evidence>
<dbReference type="SUPFAM" id="SSF55729">
    <property type="entry name" value="Acyl-CoA N-acyltransferases (Nat)"/>
    <property type="match status" value="1"/>
</dbReference>